<dbReference type="PROSITE" id="PS51257">
    <property type="entry name" value="PROKAR_LIPOPROTEIN"/>
    <property type="match status" value="1"/>
</dbReference>
<proteinExistence type="predicted"/>
<reference evidence="2" key="1">
    <citation type="submission" date="2017-08" db="EMBL/GenBank/DDBJ databases">
        <title>A dynamic microbial community with high functional redundancy inhabits the cold, oxic subseafloor aquifer.</title>
        <authorList>
            <person name="Tully B.J."/>
            <person name="Wheat C.G."/>
            <person name="Glazer B.T."/>
            <person name="Huber J.A."/>
        </authorList>
    </citation>
    <scope>NUCLEOTIDE SEQUENCE [LARGE SCALE GENOMIC DNA]</scope>
</reference>
<comment type="caution">
    <text evidence="1">The sequence shown here is derived from an EMBL/GenBank/DDBJ whole genome shotgun (WGS) entry which is preliminary data.</text>
</comment>
<dbReference type="AlphaFoldDB" id="A0A2A5AU45"/>
<evidence type="ECO:0008006" key="3">
    <source>
        <dbReference type="Google" id="ProtNLM"/>
    </source>
</evidence>
<dbReference type="EMBL" id="NVVJ01000054">
    <property type="protein sequence ID" value="PCJ22660.1"/>
    <property type="molecule type" value="Genomic_DNA"/>
</dbReference>
<name>A0A2A5AU45_9GAMM</name>
<evidence type="ECO:0000313" key="1">
    <source>
        <dbReference type="EMBL" id="PCJ22660.1"/>
    </source>
</evidence>
<dbReference type="Proteomes" id="UP000218327">
    <property type="component" value="Unassembled WGS sequence"/>
</dbReference>
<sequence>MIKSDEVSSYSKSRFASLVAIVFSLLSCTTETVEWINVPLAENIYYASSPQHKTNSIEIPLSANSDLEYMLDMKQGNSVSYQWLANNLSDSELLLTEFHGHTIRISEEPGEVMFYKQGRGESSEGYMVAPFDGVHGWYFSNETDRDITISLSLSGFYKLP</sequence>
<gene>
    <name evidence="1" type="ORF">COA96_13810</name>
</gene>
<accession>A0A2A5AU45</accession>
<protein>
    <recommendedName>
        <fullName evidence="3">GOLD domain-containing protein</fullName>
    </recommendedName>
</protein>
<evidence type="ECO:0000313" key="2">
    <source>
        <dbReference type="Proteomes" id="UP000218327"/>
    </source>
</evidence>
<organism evidence="1 2">
    <name type="scientific">SAR86 cluster bacterium</name>
    <dbReference type="NCBI Taxonomy" id="2030880"/>
    <lineage>
        <taxon>Bacteria</taxon>
        <taxon>Pseudomonadati</taxon>
        <taxon>Pseudomonadota</taxon>
        <taxon>Gammaproteobacteria</taxon>
        <taxon>SAR86 cluster</taxon>
    </lineage>
</organism>